<organism evidence="1 2">
    <name type="scientific">Bradyrhizobium yuanmingense</name>
    <dbReference type="NCBI Taxonomy" id="108015"/>
    <lineage>
        <taxon>Bacteria</taxon>
        <taxon>Pseudomonadati</taxon>
        <taxon>Pseudomonadota</taxon>
        <taxon>Alphaproteobacteria</taxon>
        <taxon>Hyphomicrobiales</taxon>
        <taxon>Nitrobacteraceae</taxon>
        <taxon>Bradyrhizobium</taxon>
    </lineage>
</organism>
<sequence length="206" mass="22374">MSPREIFALRDHLGAELKGRTISDAHDVVSLTGILSHTVLGGRLHELSGRAVLLKLSDQLRSGLAMIELDGIARRMLLCPPDLNPAHLDALIADAGIDAVVTDEPELWAASGVPLVVTAQLPPQAAAPAKTRARHRMADAHLGHLGRAKDRRPYAGSLDRCDRRRRPIARTCTGLGNVLRHPPLWRPANLSPRHPLRRLVGAVRSP</sequence>
<dbReference type="EMBL" id="JBGBZN010000002">
    <property type="protein sequence ID" value="MEY9472423.1"/>
    <property type="molecule type" value="Genomic_DNA"/>
</dbReference>
<reference evidence="1 2" key="1">
    <citation type="submission" date="2024-07" db="EMBL/GenBank/DDBJ databases">
        <title>Genomic Encyclopedia of Type Strains, Phase V (KMG-V): Genome sequencing to study the core and pangenomes of soil and plant-associated prokaryotes.</title>
        <authorList>
            <person name="Whitman W."/>
        </authorList>
    </citation>
    <scope>NUCLEOTIDE SEQUENCE [LARGE SCALE GENOMIC DNA]</scope>
    <source>
        <strain evidence="1 2">USDA 222</strain>
    </source>
</reference>
<keyword evidence="2" id="KW-1185">Reference proteome</keyword>
<name>A0ABV4GKF0_9BRAD</name>
<evidence type="ECO:0000313" key="2">
    <source>
        <dbReference type="Proteomes" id="UP001565474"/>
    </source>
</evidence>
<evidence type="ECO:0000313" key="1">
    <source>
        <dbReference type="EMBL" id="MEY9472423.1"/>
    </source>
</evidence>
<proteinExistence type="predicted"/>
<dbReference type="Proteomes" id="UP001565474">
    <property type="component" value="Unassembled WGS sequence"/>
</dbReference>
<comment type="caution">
    <text evidence="1">The sequence shown here is derived from an EMBL/GenBank/DDBJ whole genome shotgun (WGS) entry which is preliminary data.</text>
</comment>
<protein>
    <submittedName>
        <fullName evidence="1">Uncharacterized protein</fullName>
    </submittedName>
</protein>
<accession>A0ABV4GKF0</accession>
<gene>
    <name evidence="1" type="ORF">ABH992_004822</name>
</gene>